<dbReference type="AlphaFoldDB" id="A0A9P6LB50"/>
<dbReference type="OrthoDB" id="3918848at2759"/>
<evidence type="ECO:0000259" key="1">
    <source>
        <dbReference type="Pfam" id="PF17168"/>
    </source>
</evidence>
<feature type="domain" description="Glutaminase A N-terminal" evidence="1">
    <location>
        <begin position="54"/>
        <end position="214"/>
    </location>
</feature>
<dbReference type="InterPro" id="IPR052743">
    <property type="entry name" value="Glutaminase_GtaA"/>
</dbReference>
<proteinExistence type="predicted"/>
<accession>A0A9P6LB50</accession>
<comment type="caution">
    <text evidence="2">The sequence shown here is derived from an EMBL/GenBank/DDBJ whole genome shotgun (WGS) entry which is preliminary data.</text>
</comment>
<dbReference type="EMBL" id="WIUZ02000001">
    <property type="protein sequence ID" value="KAF9792015.1"/>
    <property type="molecule type" value="Genomic_DNA"/>
</dbReference>
<dbReference type="PANTHER" id="PTHR31987">
    <property type="entry name" value="GLUTAMINASE A-RELATED"/>
    <property type="match status" value="1"/>
</dbReference>
<evidence type="ECO:0000313" key="2">
    <source>
        <dbReference type="EMBL" id="KAF9792015.1"/>
    </source>
</evidence>
<gene>
    <name evidence="2" type="ORF">BJ322DRAFT_1102550</name>
</gene>
<dbReference type="PANTHER" id="PTHR31987:SF1">
    <property type="entry name" value="GLUTAMINASE A"/>
    <property type="match status" value="1"/>
</dbReference>
<dbReference type="Proteomes" id="UP000736335">
    <property type="component" value="Unassembled WGS sequence"/>
</dbReference>
<keyword evidence="3" id="KW-1185">Reference proteome</keyword>
<dbReference type="Pfam" id="PF17168">
    <property type="entry name" value="DUF5127"/>
    <property type="match status" value="1"/>
</dbReference>
<dbReference type="InterPro" id="IPR033433">
    <property type="entry name" value="GtaA_N"/>
</dbReference>
<sequence>MFRSKQVHFDEDSHSYDLWERGLDRRLSEPDRAWSSSQTLTENGSPNLTNLSNQCNTTVGDVVTHQFSLQNQTQFGQVNGRLRYGRIVYSTEQVPRLTCQVGAAGVVKPAFQTTGALNNSVDPQSRVIQNNWPTVAFAHNLWTVLSTKTPPIVYTVGYIRDPLVQFPNLSNVNNLRGPYYLTRFNSISDMITAFLNDYTNALACATDFDSKLFTDALDITPQVNDYANMLVLSVRQMFGNIELTSGWDGTTYVQTDIMAF</sequence>
<reference evidence="2" key="1">
    <citation type="journal article" date="2020" name="Nat. Commun.">
        <title>Large-scale genome sequencing of mycorrhizal fungi provides insights into the early evolution of symbiotic traits.</title>
        <authorList>
            <person name="Miyauchi S."/>
            <person name="Kiss E."/>
            <person name="Kuo A."/>
            <person name="Drula E."/>
            <person name="Kohler A."/>
            <person name="Sanchez-Garcia M."/>
            <person name="Morin E."/>
            <person name="Andreopoulos B."/>
            <person name="Barry K.W."/>
            <person name="Bonito G."/>
            <person name="Buee M."/>
            <person name="Carver A."/>
            <person name="Chen C."/>
            <person name="Cichocki N."/>
            <person name="Clum A."/>
            <person name="Culley D."/>
            <person name="Crous P.W."/>
            <person name="Fauchery L."/>
            <person name="Girlanda M."/>
            <person name="Hayes R.D."/>
            <person name="Keri Z."/>
            <person name="LaButti K."/>
            <person name="Lipzen A."/>
            <person name="Lombard V."/>
            <person name="Magnuson J."/>
            <person name="Maillard F."/>
            <person name="Murat C."/>
            <person name="Nolan M."/>
            <person name="Ohm R.A."/>
            <person name="Pangilinan J."/>
            <person name="Pereira M.F."/>
            <person name="Perotto S."/>
            <person name="Peter M."/>
            <person name="Pfister S."/>
            <person name="Riley R."/>
            <person name="Sitrit Y."/>
            <person name="Stielow J.B."/>
            <person name="Szollosi G."/>
            <person name="Zifcakova L."/>
            <person name="Stursova M."/>
            <person name="Spatafora J.W."/>
            <person name="Tedersoo L."/>
            <person name="Vaario L.M."/>
            <person name="Yamada A."/>
            <person name="Yan M."/>
            <person name="Wang P."/>
            <person name="Xu J."/>
            <person name="Bruns T."/>
            <person name="Baldrian P."/>
            <person name="Vilgalys R."/>
            <person name="Dunand C."/>
            <person name="Henrissat B."/>
            <person name="Grigoriev I.V."/>
            <person name="Hibbett D."/>
            <person name="Nagy L.G."/>
            <person name="Martin F.M."/>
        </authorList>
    </citation>
    <scope>NUCLEOTIDE SEQUENCE</scope>
    <source>
        <strain evidence="2">UH-Tt-Lm1</strain>
    </source>
</reference>
<name>A0A9P6LB50_9AGAM</name>
<reference evidence="2" key="2">
    <citation type="submission" date="2020-11" db="EMBL/GenBank/DDBJ databases">
        <authorList>
            <consortium name="DOE Joint Genome Institute"/>
            <person name="Kuo A."/>
            <person name="Miyauchi S."/>
            <person name="Kiss E."/>
            <person name="Drula E."/>
            <person name="Kohler A."/>
            <person name="Sanchez-Garcia M."/>
            <person name="Andreopoulos B."/>
            <person name="Barry K.W."/>
            <person name="Bonito G."/>
            <person name="Buee M."/>
            <person name="Carver A."/>
            <person name="Chen C."/>
            <person name="Cichocki N."/>
            <person name="Clum A."/>
            <person name="Culley D."/>
            <person name="Crous P.W."/>
            <person name="Fauchery L."/>
            <person name="Girlanda M."/>
            <person name="Hayes R."/>
            <person name="Keri Z."/>
            <person name="Labutti K."/>
            <person name="Lipzen A."/>
            <person name="Lombard V."/>
            <person name="Magnuson J."/>
            <person name="Maillard F."/>
            <person name="Morin E."/>
            <person name="Murat C."/>
            <person name="Nolan M."/>
            <person name="Ohm R."/>
            <person name="Pangilinan J."/>
            <person name="Pereira M."/>
            <person name="Perotto S."/>
            <person name="Peter M."/>
            <person name="Riley R."/>
            <person name="Sitrit Y."/>
            <person name="Stielow B."/>
            <person name="Szollosi G."/>
            <person name="Zifcakova L."/>
            <person name="Stursova M."/>
            <person name="Spatafora J.W."/>
            <person name="Tedersoo L."/>
            <person name="Vaario L.-M."/>
            <person name="Yamada A."/>
            <person name="Yan M."/>
            <person name="Wang P."/>
            <person name="Xu J."/>
            <person name="Bruns T."/>
            <person name="Baldrian P."/>
            <person name="Vilgalys R."/>
            <person name="Henrissat B."/>
            <person name="Grigoriev I.V."/>
            <person name="Hibbett D."/>
            <person name="Nagy L.G."/>
            <person name="Martin F.M."/>
        </authorList>
    </citation>
    <scope>NUCLEOTIDE SEQUENCE</scope>
    <source>
        <strain evidence="2">UH-Tt-Lm1</strain>
    </source>
</reference>
<protein>
    <recommendedName>
        <fullName evidence="1">Glutaminase A N-terminal domain-containing protein</fullName>
    </recommendedName>
</protein>
<organism evidence="2 3">
    <name type="scientific">Thelephora terrestris</name>
    <dbReference type="NCBI Taxonomy" id="56493"/>
    <lineage>
        <taxon>Eukaryota</taxon>
        <taxon>Fungi</taxon>
        <taxon>Dikarya</taxon>
        <taxon>Basidiomycota</taxon>
        <taxon>Agaricomycotina</taxon>
        <taxon>Agaricomycetes</taxon>
        <taxon>Thelephorales</taxon>
        <taxon>Thelephoraceae</taxon>
        <taxon>Thelephora</taxon>
    </lineage>
</organism>
<evidence type="ECO:0000313" key="3">
    <source>
        <dbReference type="Proteomes" id="UP000736335"/>
    </source>
</evidence>